<evidence type="ECO:0000256" key="8">
    <source>
        <dbReference type="ARBA" id="ARBA00048679"/>
    </source>
</evidence>
<evidence type="ECO:0000256" key="7">
    <source>
        <dbReference type="ARBA" id="ARBA00047899"/>
    </source>
</evidence>
<comment type="caution">
    <text evidence="11">The sequence shown here is derived from an EMBL/GenBank/DDBJ whole genome shotgun (WGS) entry which is preliminary data.</text>
</comment>
<dbReference type="CDD" id="cd14014">
    <property type="entry name" value="STKc_PknB_like"/>
    <property type="match status" value="1"/>
</dbReference>
<dbReference type="PANTHER" id="PTHR24363">
    <property type="entry name" value="SERINE/THREONINE PROTEIN KINASE"/>
    <property type="match status" value="1"/>
</dbReference>
<dbReference type="SMART" id="SM00220">
    <property type="entry name" value="S_TKc"/>
    <property type="match status" value="1"/>
</dbReference>
<gene>
    <name evidence="11" type="ORF">JOC49_000354</name>
</gene>
<keyword evidence="5 11" id="KW-0418">Kinase</keyword>
<evidence type="ECO:0000256" key="1">
    <source>
        <dbReference type="ARBA" id="ARBA00012513"/>
    </source>
</evidence>
<dbReference type="InterPro" id="IPR008271">
    <property type="entry name" value="Ser/Thr_kinase_AS"/>
</dbReference>
<comment type="catalytic activity">
    <reaction evidence="8">
        <text>L-seryl-[protein] + ATP = O-phospho-L-seryl-[protein] + ADP + H(+)</text>
        <dbReference type="Rhea" id="RHEA:17989"/>
        <dbReference type="Rhea" id="RHEA-COMP:9863"/>
        <dbReference type="Rhea" id="RHEA-COMP:11604"/>
        <dbReference type="ChEBI" id="CHEBI:15378"/>
        <dbReference type="ChEBI" id="CHEBI:29999"/>
        <dbReference type="ChEBI" id="CHEBI:30616"/>
        <dbReference type="ChEBI" id="CHEBI:83421"/>
        <dbReference type="ChEBI" id="CHEBI:456216"/>
        <dbReference type="EC" id="2.7.11.1"/>
    </reaction>
</comment>
<dbReference type="Gene3D" id="1.10.510.10">
    <property type="entry name" value="Transferase(Phosphotransferase) domain 1"/>
    <property type="match status" value="1"/>
</dbReference>
<dbReference type="PANTHER" id="PTHR24363:SF0">
    <property type="entry name" value="SERINE_THREONINE KINASE LIKE DOMAIN CONTAINING 1"/>
    <property type="match status" value="1"/>
</dbReference>
<feature type="transmembrane region" description="Helical" evidence="9">
    <location>
        <begin position="278"/>
        <end position="298"/>
    </location>
</feature>
<keyword evidence="9" id="KW-0472">Membrane</keyword>
<dbReference type="PROSITE" id="PS50011">
    <property type="entry name" value="PROTEIN_KINASE_DOM"/>
    <property type="match status" value="1"/>
</dbReference>
<protein>
    <recommendedName>
        <fullName evidence="1">non-specific serine/threonine protein kinase</fullName>
        <ecNumber evidence="1">2.7.11.1</ecNumber>
    </recommendedName>
</protein>
<keyword evidence="6" id="KW-0067">ATP-binding</keyword>
<dbReference type="PROSITE" id="PS00108">
    <property type="entry name" value="PROTEIN_KINASE_ST"/>
    <property type="match status" value="1"/>
</dbReference>
<accession>A0ABS2MN77</accession>
<dbReference type="SUPFAM" id="SSF56112">
    <property type="entry name" value="Protein kinase-like (PK-like)"/>
    <property type="match status" value="1"/>
</dbReference>
<dbReference type="EC" id="2.7.11.1" evidence="1"/>
<dbReference type="RefSeq" id="WP_204661590.1">
    <property type="nucleotide sequence ID" value="NZ_JAFBDT010000002.1"/>
</dbReference>
<dbReference type="Proteomes" id="UP000767854">
    <property type="component" value="Unassembled WGS sequence"/>
</dbReference>
<dbReference type="InterPro" id="IPR000719">
    <property type="entry name" value="Prot_kinase_dom"/>
</dbReference>
<proteinExistence type="predicted"/>
<evidence type="ECO:0000256" key="9">
    <source>
        <dbReference type="SAM" id="Phobius"/>
    </source>
</evidence>
<organism evidence="11 12">
    <name type="scientific">Fusibacter tunisiensis</name>
    <dbReference type="NCBI Taxonomy" id="1008308"/>
    <lineage>
        <taxon>Bacteria</taxon>
        <taxon>Bacillati</taxon>
        <taxon>Bacillota</taxon>
        <taxon>Clostridia</taxon>
        <taxon>Eubacteriales</taxon>
        <taxon>Eubacteriales Family XII. Incertae Sedis</taxon>
        <taxon>Fusibacter</taxon>
    </lineage>
</organism>
<evidence type="ECO:0000256" key="5">
    <source>
        <dbReference type="ARBA" id="ARBA00022777"/>
    </source>
</evidence>
<evidence type="ECO:0000313" key="11">
    <source>
        <dbReference type="EMBL" id="MBM7560840.1"/>
    </source>
</evidence>
<evidence type="ECO:0000256" key="2">
    <source>
        <dbReference type="ARBA" id="ARBA00022527"/>
    </source>
</evidence>
<dbReference type="InterPro" id="IPR011009">
    <property type="entry name" value="Kinase-like_dom_sf"/>
</dbReference>
<keyword evidence="2 11" id="KW-0723">Serine/threonine-protein kinase</keyword>
<evidence type="ECO:0000313" key="12">
    <source>
        <dbReference type="Proteomes" id="UP000767854"/>
    </source>
</evidence>
<feature type="domain" description="Protein kinase" evidence="10">
    <location>
        <begin position="29"/>
        <end position="268"/>
    </location>
</feature>
<reference evidence="11 12" key="1">
    <citation type="submission" date="2021-01" db="EMBL/GenBank/DDBJ databases">
        <title>Genomic Encyclopedia of Type Strains, Phase IV (KMG-IV): sequencing the most valuable type-strain genomes for metagenomic binning, comparative biology and taxonomic classification.</title>
        <authorList>
            <person name="Goeker M."/>
        </authorList>
    </citation>
    <scope>NUCLEOTIDE SEQUENCE [LARGE SCALE GENOMIC DNA]</scope>
    <source>
        <strain evidence="11 12">DSM 24436</strain>
    </source>
</reference>
<evidence type="ECO:0000256" key="4">
    <source>
        <dbReference type="ARBA" id="ARBA00022741"/>
    </source>
</evidence>
<keyword evidence="3" id="KW-0808">Transferase</keyword>
<name>A0ABS2MN77_9FIRM</name>
<keyword evidence="12" id="KW-1185">Reference proteome</keyword>
<keyword evidence="9" id="KW-0812">Transmembrane</keyword>
<comment type="catalytic activity">
    <reaction evidence="7">
        <text>L-threonyl-[protein] + ATP = O-phospho-L-threonyl-[protein] + ADP + H(+)</text>
        <dbReference type="Rhea" id="RHEA:46608"/>
        <dbReference type="Rhea" id="RHEA-COMP:11060"/>
        <dbReference type="Rhea" id="RHEA-COMP:11605"/>
        <dbReference type="ChEBI" id="CHEBI:15378"/>
        <dbReference type="ChEBI" id="CHEBI:30013"/>
        <dbReference type="ChEBI" id="CHEBI:30616"/>
        <dbReference type="ChEBI" id="CHEBI:61977"/>
        <dbReference type="ChEBI" id="CHEBI:456216"/>
        <dbReference type="EC" id="2.7.11.1"/>
    </reaction>
</comment>
<evidence type="ECO:0000256" key="6">
    <source>
        <dbReference type="ARBA" id="ARBA00022840"/>
    </source>
</evidence>
<evidence type="ECO:0000256" key="3">
    <source>
        <dbReference type="ARBA" id="ARBA00022679"/>
    </source>
</evidence>
<dbReference type="GO" id="GO:0004674">
    <property type="term" value="F:protein serine/threonine kinase activity"/>
    <property type="evidence" value="ECO:0007669"/>
    <property type="project" value="UniProtKB-KW"/>
</dbReference>
<evidence type="ECO:0000259" key="10">
    <source>
        <dbReference type="PROSITE" id="PS50011"/>
    </source>
</evidence>
<sequence length="447" mass="51191">MNRKFVEFEKSIEYDLYSSDYGTSLLEDYCIVDRIYEMPHTVLFKLIHLNSDALFTLKVIDKRILPYNDFNALQTLKHPNIAPIQAFGESDAYYYVVKPYFKGVSLYQYIRLHGPISEKRVHVYADQIASVLDYLHKQTPSFIYRDLKPSNIILTTEGKLVLIDVESIRQVHDGQLTDPFPVATHGYASPEQYGYMPSSTRSDVYGLGATLYFLLTGVEPLDRQFSYTHFTQFNNTVSHKMIHIIETCMKFNPDERYPDMDAFKKALFSRVTPKLKRLLRGLVTSLIIFVLIVIGGFINHSITNSLLRTDPHHERSISAKGYGSVKEIRLSTVSEVSDSFGLEPTTVNTEKRIIINRESLCPVAETFVYISLFEVDDTFRETTVEEIIYGVSQLGYGLNLYLDEFGYPFKMENQESRYLVLLFNEDIHCVGYGFVKGTVIGGASGDR</sequence>
<keyword evidence="9" id="KW-1133">Transmembrane helix</keyword>
<dbReference type="EMBL" id="JAFBDT010000002">
    <property type="protein sequence ID" value="MBM7560840.1"/>
    <property type="molecule type" value="Genomic_DNA"/>
</dbReference>
<keyword evidence="4" id="KW-0547">Nucleotide-binding</keyword>
<dbReference type="Pfam" id="PF00069">
    <property type="entry name" value="Pkinase"/>
    <property type="match status" value="1"/>
</dbReference>